<keyword evidence="2" id="KW-0539">Nucleus</keyword>
<dbReference type="PANTHER" id="PTHR37534:SF41">
    <property type="entry name" value="SFGA"/>
    <property type="match status" value="1"/>
</dbReference>
<dbReference type="GO" id="GO:0000976">
    <property type="term" value="F:transcription cis-regulatory region binding"/>
    <property type="evidence" value="ECO:0007669"/>
    <property type="project" value="TreeGrafter"/>
</dbReference>
<name>A0A1B7NUA4_9EURO</name>
<evidence type="ECO:0000256" key="2">
    <source>
        <dbReference type="ARBA" id="ARBA00023242"/>
    </source>
</evidence>
<dbReference type="Pfam" id="PF11951">
    <property type="entry name" value="Fungal_trans_2"/>
    <property type="match status" value="1"/>
</dbReference>
<protein>
    <submittedName>
        <fullName evidence="4">Uncharacterized protein</fullName>
    </submittedName>
</protein>
<evidence type="ECO:0000313" key="4">
    <source>
        <dbReference type="EMBL" id="OAX80321.1"/>
    </source>
</evidence>
<evidence type="ECO:0000256" key="1">
    <source>
        <dbReference type="ARBA" id="ARBA00004123"/>
    </source>
</evidence>
<reference evidence="4 5" key="1">
    <citation type="submission" date="2015-07" db="EMBL/GenBank/DDBJ databases">
        <title>Emmonsia species relationships and genome sequence.</title>
        <authorList>
            <person name="Cuomo C.A."/>
            <person name="Schwartz I.S."/>
            <person name="Kenyon C."/>
            <person name="de Hoog G.S."/>
            <person name="Govender N.P."/>
            <person name="Botha A."/>
            <person name="Moreno L."/>
            <person name="de Vries M."/>
            <person name="Munoz J.F."/>
            <person name="Stielow J.B."/>
        </authorList>
    </citation>
    <scope>NUCLEOTIDE SEQUENCE [LARGE SCALE GENOMIC DNA]</scope>
    <source>
        <strain evidence="4 5">CBS 136260</strain>
    </source>
</reference>
<comment type="subcellular location">
    <subcellularLocation>
        <location evidence="1">Nucleus</location>
    </subcellularLocation>
</comment>
<gene>
    <name evidence="4" type="ORF">ACJ72_05349</name>
</gene>
<evidence type="ECO:0000313" key="5">
    <source>
        <dbReference type="Proteomes" id="UP000091918"/>
    </source>
</evidence>
<dbReference type="GO" id="GO:0045944">
    <property type="term" value="P:positive regulation of transcription by RNA polymerase II"/>
    <property type="evidence" value="ECO:0007669"/>
    <property type="project" value="TreeGrafter"/>
</dbReference>
<dbReference type="OrthoDB" id="3598904at2759"/>
<proteinExistence type="predicted"/>
<organism evidence="4 5">
    <name type="scientific">Emergomyces africanus</name>
    <dbReference type="NCBI Taxonomy" id="1955775"/>
    <lineage>
        <taxon>Eukaryota</taxon>
        <taxon>Fungi</taxon>
        <taxon>Dikarya</taxon>
        <taxon>Ascomycota</taxon>
        <taxon>Pezizomycotina</taxon>
        <taxon>Eurotiomycetes</taxon>
        <taxon>Eurotiomycetidae</taxon>
        <taxon>Onygenales</taxon>
        <taxon>Ajellomycetaceae</taxon>
        <taxon>Emergomyces</taxon>
    </lineage>
</organism>
<sequence>MDPSTTKLLPEQPKRVRRWHHRGFTGCSTCKSRHIATAVVEPSAKRRNPKTEVESNEFNKNEEKEPVAVEPDTGDTVKIFVPGRGSNIISKTKPTNLPASLSSPADLYYSHFINTVSTLLIVYDTDYNLNPYRYLFPKFTHTSKTLPEAMKALGALQIANTTTGHARAWHMQNAMGIYGKAVQSLRQTLCGGPTHW</sequence>
<comment type="caution">
    <text evidence="4">The sequence shown here is derived from an EMBL/GenBank/DDBJ whole genome shotgun (WGS) entry which is preliminary data.</text>
</comment>
<keyword evidence="5" id="KW-1185">Reference proteome</keyword>
<dbReference type="InterPro" id="IPR021858">
    <property type="entry name" value="Fun_TF"/>
</dbReference>
<dbReference type="GO" id="GO:0005634">
    <property type="term" value="C:nucleus"/>
    <property type="evidence" value="ECO:0007669"/>
    <property type="project" value="UniProtKB-SubCell"/>
</dbReference>
<dbReference type="GO" id="GO:0003700">
    <property type="term" value="F:DNA-binding transcription factor activity"/>
    <property type="evidence" value="ECO:0007669"/>
    <property type="project" value="TreeGrafter"/>
</dbReference>
<dbReference type="AlphaFoldDB" id="A0A1B7NUA4"/>
<accession>A0A1B7NUA4</accession>
<dbReference type="Proteomes" id="UP000091918">
    <property type="component" value="Unassembled WGS sequence"/>
</dbReference>
<dbReference type="PANTHER" id="PTHR37534">
    <property type="entry name" value="TRANSCRIPTIONAL ACTIVATOR PROTEIN UGA3"/>
    <property type="match status" value="1"/>
</dbReference>
<feature type="compositionally biased region" description="Basic and acidic residues" evidence="3">
    <location>
        <begin position="49"/>
        <end position="66"/>
    </location>
</feature>
<evidence type="ECO:0000256" key="3">
    <source>
        <dbReference type="SAM" id="MobiDB-lite"/>
    </source>
</evidence>
<dbReference type="EMBL" id="LGUA01000734">
    <property type="protein sequence ID" value="OAX80321.1"/>
    <property type="molecule type" value="Genomic_DNA"/>
</dbReference>
<feature type="region of interest" description="Disordered" evidence="3">
    <location>
        <begin position="42"/>
        <end position="66"/>
    </location>
</feature>